<accession>A0ABV9UFI5</accession>
<dbReference type="InterPro" id="IPR038765">
    <property type="entry name" value="Papain-like_cys_pep_sf"/>
</dbReference>
<dbReference type="SUPFAM" id="SSF54001">
    <property type="entry name" value="Cysteine proteinases"/>
    <property type="match status" value="1"/>
</dbReference>
<reference evidence="3" key="1">
    <citation type="journal article" date="2019" name="Int. J. Syst. Evol. Microbiol.">
        <title>The Global Catalogue of Microorganisms (GCM) 10K type strain sequencing project: providing services to taxonomists for standard genome sequencing and annotation.</title>
        <authorList>
            <consortium name="The Broad Institute Genomics Platform"/>
            <consortium name="The Broad Institute Genome Sequencing Center for Infectious Disease"/>
            <person name="Wu L."/>
            <person name="Ma J."/>
        </authorList>
    </citation>
    <scope>NUCLEOTIDE SEQUENCE [LARGE SCALE GENOMIC DNA]</scope>
    <source>
        <strain evidence="3">KLKA75</strain>
    </source>
</reference>
<dbReference type="Pfam" id="PF00797">
    <property type="entry name" value="Acetyltransf_2"/>
    <property type="match status" value="1"/>
</dbReference>
<dbReference type="EMBL" id="JBHSIT010000019">
    <property type="protein sequence ID" value="MFC4913746.1"/>
    <property type="molecule type" value="Genomic_DNA"/>
</dbReference>
<evidence type="ECO:0000313" key="2">
    <source>
        <dbReference type="EMBL" id="MFC4913746.1"/>
    </source>
</evidence>
<sequence>MDDMWHGSDLDLDAYLARIGFDGERAPSLATLRALHRGHTTSLPFENLEPALQRPVLLDVPSLQDKLVRSRRGGYCFEHAALFAAALERLGYDFTALIGRIMVGAPEGAIRPATHALLLVRPEDDDREWLCDVGFGGGPLEPLEFADGTVSEQDGWSFRLTRQDDDEFGVRHWALSELGADGWTRRHVFAQVPAFPIDFAVASHYVASHPRSPFVGRVFAQRFTAAVHRQLDNLTLITNWPDGTRETRELEPGEFGKVLAEFGIVPAAEDLEALLELVTA</sequence>
<dbReference type="Proteomes" id="UP001595872">
    <property type="component" value="Unassembled WGS sequence"/>
</dbReference>
<proteinExistence type="inferred from homology"/>
<dbReference type="RefSeq" id="WP_378264960.1">
    <property type="nucleotide sequence ID" value="NZ_JBHSIT010000019.1"/>
</dbReference>
<organism evidence="2 3">
    <name type="scientific">Actinomadura gamaensis</name>
    <dbReference type="NCBI Taxonomy" id="1763541"/>
    <lineage>
        <taxon>Bacteria</taxon>
        <taxon>Bacillati</taxon>
        <taxon>Actinomycetota</taxon>
        <taxon>Actinomycetes</taxon>
        <taxon>Streptosporangiales</taxon>
        <taxon>Thermomonosporaceae</taxon>
        <taxon>Actinomadura</taxon>
    </lineage>
</organism>
<dbReference type="PANTHER" id="PTHR11786">
    <property type="entry name" value="N-HYDROXYARYLAMINE O-ACETYLTRANSFERASE"/>
    <property type="match status" value="1"/>
</dbReference>
<gene>
    <name evidence="2" type="ORF">ACFPCY_41115</name>
</gene>
<name>A0ABV9UFI5_9ACTN</name>
<dbReference type="Gene3D" id="2.40.128.150">
    <property type="entry name" value="Cysteine proteinases"/>
    <property type="match status" value="1"/>
</dbReference>
<comment type="similarity">
    <text evidence="1">Belongs to the arylamine N-acetyltransferase family.</text>
</comment>
<dbReference type="Gene3D" id="3.30.2140.10">
    <property type="entry name" value="Arylamine N-acetyltransferase"/>
    <property type="match status" value="1"/>
</dbReference>
<keyword evidence="3" id="KW-1185">Reference proteome</keyword>
<dbReference type="InterPro" id="IPR001447">
    <property type="entry name" value="Arylamine_N-AcTrfase"/>
</dbReference>
<comment type="caution">
    <text evidence="2">The sequence shown here is derived from an EMBL/GenBank/DDBJ whole genome shotgun (WGS) entry which is preliminary data.</text>
</comment>
<dbReference type="PANTHER" id="PTHR11786:SF0">
    <property type="entry name" value="ARYLAMINE N-ACETYLTRANSFERASE 4-RELATED"/>
    <property type="match status" value="1"/>
</dbReference>
<protein>
    <submittedName>
        <fullName evidence="2">Arylamine N-acetyltransferase</fullName>
    </submittedName>
</protein>
<evidence type="ECO:0000313" key="3">
    <source>
        <dbReference type="Proteomes" id="UP001595872"/>
    </source>
</evidence>
<evidence type="ECO:0000256" key="1">
    <source>
        <dbReference type="ARBA" id="ARBA00006547"/>
    </source>
</evidence>